<evidence type="ECO:0000256" key="1">
    <source>
        <dbReference type="SAM" id="MobiDB-lite"/>
    </source>
</evidence>
<dbReference type="InterPro" id="IPR029021">
    <property type="entry name" value="Prot-tyrosine_phosphatase-like"/>
</dbReference>
<dbReference type="SUPFAM" id="SSF52799">
    <property type="entry name" value="(Phosphotyrosine protein) phosphatases II"/>
    <property type="match status" value="1"/>
</dbReference>
<evidence type="ECO:0000259" key="2">
    <source>
        <dbReference type="Pfam" id="PF13324"/>
    </source>
</evidence>
<dbReference type="InterPro" id="IPR026907">
    <property type="entry name" value="GCIP-like"/>
</dbReference>
<keyword evidence="5" id="KW-1185">Reference proteome</keyword>
<dbReference type="Gene3D" id="3.90.190.10">
    <property type="entry name" value="Protein tyrosine phosphatase superfamily"/>
    <property type="match status" value="1"/>
</dbReference>
<evidence type="ECO:0000313" key="4">
    <source>
        <dbReference type="EMBL" id="CAL4789562.1"/>
    </source>
</evidence>
<evidence type="ECO:0000313" key="3">
    <source>
        <dbReference type="EMBL" id="CAI4002250.1"/>
    </source>
</evidence>
<evidence type="ECO:0000313" key="5">
    <source>
        <dbReference type="Proteomes" id="UP001152797"/>
    </source>
</evidence>
<name>A0A9P1D3D7_9DINO</name>
<organism evidence="3">
    <name type="scientific">Cladocopium goreaui</name>
    <dbReference type="NCBI Taxonomy" id="2562237"/>
    <lineage>
        <taxon>Eukaryota</taxon>
        <taxon>Sar</taxon>
        <taxon>Alveolata</taxon>
        <taxon>Dinophyceae</taxon>
        <taxon>Suessiales</taxon>
        <taxon>Symbiodiniaceae</taxon>
        <taxon>Cladocopium</taxon>
    </lineage>
</organism>
<dbReference type="Pfam" id="PF13350">
    <property type="entry name" value="Y_phosphatase3"/>
    <property type="match status" value="1"/>
</dbReference>
<dbReference type="GO" id="GO:0004721">
    <property type="term" value="F:phosphoprotein phosphatase activity"/>
    <property type="evidence" value="ECO:0007669"/>
    <property type="project" value="InterPro"/>
</dbReference>
<protein>
    <submittedName>
        <fullName evidence="4">Tyrosine specific protein phosphatases domain-containing protein</fullName>
    </submittedName>
</protein>
<reference evidence="4 5" key="2">
    <citation type="submission" date="2024-05" db="EMBL/GenBank/DDBJ databases">
        <authorList>
            <person name="Chen Y."/>
            <person name="Shah S."/>
            <person name="Dougan E. K."/>
            <person name="Thang M."/>
            <person name="Chan C."/>
        </authorList>
    </citation>
    <scope>NUCLEOTIDE SEQUENCE [LARGE SCALE GENOMIC DNA]</scope>
</reference>
<gene>
    <name evidence="3" type="ORF">C1SCF055_LOCUS28218</name>
</gene>
<dbReference type="OrthoDB" id="9988524at2759"/>
<dbReference type="Proteomes" id="UP001152797">
    <property type="component" value="Unassembled WGS sequence"/>
</dbReference>
<dbReference type="EMBL" id="CAMXCT010003072">
    <property type="protein sequence ID" value="CAI4002250.1"/>
    <property type="molecule type" value="Genomic_DNA"/>
</dbReference>
<proteinExistence type="predicted"/>
<dbReference type="EMBL" id="CAMXCT020003072">
    <property type="protein sequence ID" value="CAL1155625.1"/>
    <property type="molecule type" value="Genomic_DNA"/>
</dbReference>
<dbReference type="InterPro" id="IPR026893">
    <property type="entry name" value="Tyr/Ser_Pase_IphP-type"/>
</dbReference>
<dbReference type="GO" id="GO:0005634">
    <property type="term" value="C:nucleus"/>
    <property type="evidence" value="ECO:0007669"/>
    <property type="project" value="TreeGrafter"/>
</dbReference>
<dbReference type="Pfam" id="PF13324">
    <property type="entry name" value="GCIP_N"/>
    <property type="match status" value="1"/>
</dbReference>
<dbReference type="PANTHER" id="PTHR15492">
    <property type="entry name" value="CYCLIN D1-BINDING PROTEIN 1"/>
    <property type="match status" value="1"/>
</dbReference>
<accession>A0A9P1D3D7</accession>
<sequence length="617" mass="68125">MAAYSPGSAPAAFNLLAAAKRIWNDVGPEIKASDTLKEGPLLPPEDLKQVCKYLQSTVTKFSASATVVADAEEAQRSLTPIAEEVIKAYTMLVGTLLRINSGAGYSLSKELKDAGDNLTEAVNALGMAVCTSSLAPSAGKVLEHVTALEKSSTQNRAAIMRRLLKSLAQLRDANREMAEELEAPDSGNSGPRAEVFSGDEELLEDDDDLSIPPMDPSERTLLENVRCVSEHFEDLVKEDYWEHMPELGVCVHHHLQPRKKFQDKPKEPQKMKARAGEPAPSTVSGSQQRAGADLKSSELGRLPYGAVLLQKELRGERLGFQLLRGAGPLEGYVSLRIKGKELLQKCLVPLDPPETHVPNVSMEVEMPTHCLTSLLDFQRVANFRDLAEGLGARVALRPGKLFRTGHFAAALREDLGRLDALGIRTCVDLRDGLDFEGADAPVYDIFPPRPRSPRSVPSAEPGTRRRLWCPFSKDLKLRSWSSEEKLGLVPQHHRRAWHSWWYRGDGQAAEPAGNVGEGYQRYVRLFMEKKVEVNQASNLCALNRAILLVNSDEVLKAMKALSEVPWQRGLGSKDQNKCTRLYWLRAQGRFLLANAKEKNYPVAFGCVAGQQLTNQLP</sequence>
<dbReference type="EMBL" id="CAMXCT030003072">
    <property type="protein sequence ID" value="CAL4789562.1"/>
    <property type="molecule type" value="Genomic_DNA"/>
</dbReference>
<feature type="non-terminal residue" evidence="3">
    <location>
        <position position="617"/>
    </location>
</feature>
<feature type="domain" description="Cyclin-D1-binding protein 1-like N-terminal" evidence="2">
    <location>
        <begin position="47"/>
        <end position="182"/>
    </location>
</feature>
<comment type="caution">
    <text evidence="3">The sequence shown here is derived from an EMBL/GenBank/DDBJ whole genome shotgun (WGS) entry which is preliminary data.</text>
</comment>
<feature type="region of interest" description="Disordered" evidence="1">
    <location>
        <begin position="257"/>
        <end position="295"/>
    </location>
</feature>
<feature type="compositionally biased region" description="Basic and acidic residues" evidence="1">
    <location>
        <begin position="260"/>
        <end position="270"/>
    </location>
</feature>
<dbReference type="PANTHER" id="PTHR15492:SF1">
    <property type="entry name" value="CYCLIN-D1-BINDING PROTEIN 1"/>
    <property type="match status" value="1"/>
</dbReference>
<dbReference type="AlphaFoldDB" id="A0A9P1D3D7"/>
<reference evidence="3" key="1">
    <citation type="submission" date="2022-10" db="EMBL/GenBank/DDBJ databases">
        <authorList>
            <person name="Chen Y."/>
            <person name="Dougan E. K."/>
            <person name="Chan C."/>
            <person name="Rhodes N."/>
            <person name="Thang M."/>
        </authorList>
    </citation>
    <scope>NUCLEOTIDE SEQUENCE</scope>
</reference>
<dbReference type="InterPro" id="IPR049317">
    <property type="entry name" value="GCIP-like_N"/>
</dbReference>